<accession>A0AAV7N261</accession>
<sequence>MLPVARAALLGSCSNKCACTLERARSVRGPRWSKNCNRFENEKEKKTKGERKQIHCPEQIGNVPGPCVHTHQVETAANAYTAADTGKTRWRPPKMLTLPSTQRRKQAPSSEQVGEAQQTHGGWRNDRRAE</sequence>
<dbReference type="EMBL" id="JANPWB010000013">
    <property type="protein sequence ID" value="KAJ1110123.1"/>
    <property type="molecule type" value="Genomic_DNA"/>
</dbReference>
<evidence type="ECO:0000313" key="2">
    <source>
        <dbReference type="EMBL" id="KAJ1110123.1"/>
    </source>
</evidence>
<proteinExistence type="predicted"/>
<evidence type="ECO:0000256" key="1">
    <source>
        <dbReference type="SAM" id="MobiDB-lite"/>
    </source>
</evidence>
<evidence type="ECO:0008006" key="4">
    <source>
        <dbReference type="Google" id="ProtNLM"/>
    </source>
</evidence>
<organism evidence="2 3">
    <name type="scientific">Pleurodeles waltl</name>
    <name type="common">Iberian ribbed newt</name>
    <dbReference type="NCBI Taxonomy" id="8319"/>
    <lineage>
        <taxon>Eukaryota</taxon>
        <taxon>Metazoa</taxon>
        <taxon>Chordata</taxon>
        <taxon>Craniata</taxon>
        <taxon>Vertebrata</taxon>
        <taxon>Euteleostomi</taxon>
        <taxon>Amphibia</taxon>
        <taxon>Batrachia</taxon>
        <taxon>Caudata</taxon>
        <taxon>Salamandroidea</taxon>
        <taxon>Salamandridae</taxon>
        <taxon>Pleurodelinae</taxon>
        <taxon>Pleurodeles</taxon>
    </lineage>
</organism>
<comment type="caution">
    <text evidence="2">The sequence shown here is derived from an EMBL/GenBank/DDBJ whole genome shotgun (WGS) entry which is preliminary data.</text>
</comment>
<name>A0AAV7N261_PLEWA</name>
<dbReference type="AlphaFoldDB" id="A0AAV7N261"/>
<reference evidence="2" key="1">
    <citation type="journal article" date="2022" name="bioRxiv">
        <title>Sequencing and chromosome-scale assembly of the giantPleurodeles waltlgenome.</title>
        <authorList>
            <person name="Brown T."/>
            <person name="Elewa A."/>
            <person name="Iarovenko S."/>
            <person name="Subramanian E."/>
            <person name="Araus A.J."/>
            <person name="Petzold A."/>
            <person name="Susuki M."/>
            <person name="Suzuki K.-i.T."/>
            <person name="Hayashi T."/>
            <person name="Toyoda A."/>
            <person name="Oliveira C."/>
            <person name="Osipova E."/>
            <person name="Leigh N.D."/>
            <person name="Simon A."/>
            <person name="Yun M.H."/>
        </authorList>
    </citation>
    <scope>NUCLEOTIDE SEQUENCE</scope>
    <source>
        <strain evidence="2">20211129_DDA</strain>
        <tissue evidence="2">Liver</tissue>
    </source>
</reference>
<evidence type="ECO:0000313" key="3">
    <source>
        <dbReference type="Proteomes" id="UP001066276"/>
    </source>
</evidence>
<keyword evidence="3" id="KW-1185">Reference proteome</keyword>
<gene>
    <name evidence="2" type="ORF">NDU88_007478</name>
</gene>
<feature type="compositionally biased region" description="Polar residues" evidence="1">
    <location>
        <begin position="107"/>
        <end position="120"/>
    </location>
</feature>
<feature type="region of interest" description="Disordered" evidence="1">
    <location>
        <begin position="83"/>
        <end position="130"/>
    </location>
</feature>
<protein>
    <recommendedName>
        <fullName evidence="4">Secreted protein</fullName>
    </recommendedName>
</protein>
<dbReference type="Proteomes" id="UP001066276">
    <property type="component" value="Chromosome 9"/>
</dbReference>